<reference evidence="5 6" key="1">
    <citation type="journal article" date="2013" name="PLoS Genet.">
        <title>Distinctive expansion of potential virulence genes in the genome of the oomycete fish pathogen Saprolegnia parasitica.</title>
        <authorList>
            <person name="Jiang R.H."/>
            <person name="de Bruijn I."/>
            <person name="Haas B.J."/>
            <person name="Belmonte R."/>
            <person name="Lobach L."/>
            <person name="Christie J."/>
            <person name="van den Ackerveken G."/>
            <person name="Bottin A."/>
            <person name="Bulone V."/>
            <person name="Diaz-Moreno S.M."/>
            <person name="Dumas B."/>
            <person name="Fan L."/>
            <person name="Gaulin E."/>
            <person name="Govers F."/>
            <person name="Grenville-Briggs L.J."/>
            <person name="Horner N.R."/>
            <person name="Levin J.Z."/>
            <person name="Mammella M."/>
            <person name="Meijer H.J."/>
            <person name="Morris P."/>
            <person name="Nusbaum C."/>
            <person name="Oome S."/>
            <person name="Phillips A.J."/>
            <person name="van Rooyen D."/>
            <person name="Rzeszutek E."/>
            <person name="Saraiva M."/>
            <person name="Secombes C.J."/>
            <person name="Seidl M.F."/>
            <person name="Snel B."/>
            <person name="Stassen J.H."/>
            <person name="Sykes S."/>
            <person name="Tripathy S."/>
            <person name="van den Berg H."/>
            <person name="Vega-Arreguin J.C."/>
            <person name="Wawra S."/>
            <person name="Young S.K."/>
            <person name="Zeng Q."/>
            <person name="Dieguez-Uribeondo J."/>
            <person name="Russ C."/>
            <person name="Tyler B.M."/>
            <person name="van West P."/>
        </authorList>
    </citation>
    <scope>NUCLEOTIDE SEQUENCE [LARGE SCALE GENOMIC DNA]</scope>
    <source>
        <strain evidence="5 6">CBS 223.65</strain>
    </source>
</reference>
<dbReference type="AlphaFoldDB" id="A0A067BV20"/>
<proteinExistence type="predicted"/>
<dbReference type="InterPro" id="IPR029058">
    <property type="entry name" value="AB_hydrolase_fold"/>
</dbReference>
<evidence type="ECO:0000256" key="1">
    <source>
        <dbReference type="SAM" id="MobiDB-lite"/>
    </source>
</evidence>
<keyword evidence="2" id="KW-0812">Transmembrane</keyword>
<sequence>MLRPSHLALALTLSTAVAASEWHKCPLFSHVGNETYAVDNYPRYSNATAECLELQVPVCYPGVCTSDKTLSVFIKRIPALHPTTPSKAVWLMQGGPGAPSDAMESSMVGIFAAANGTMSLYTMDHRGVGRSSPLSTHCPELRDESVMTEDTAVAAAYSNCFQKLKDRYGADAPKGFSVTSAATDLATIISSPLLAADDVYVYGVSYGTYLVERLMHLAPKNVKGYVLDSMLAESPLSTYSDWDRDVATVEKTYYGLCDRDPVCSSKIGPNSKQFAFDLYKKLDANDTACAQTIYAAKGLPSDFLGSMFSGMITSYTQRNLIPAILYRLSQCVKDIGTQDRFLNGLLGSPTDETSDDRGDIVPGDTQTGESATDDLLYNNIVFNEIWELPSPSFKRLRDDATKISWRGSPSDVTKVNLFKFCAFRGHSDPVCHDLGLDEPKQTFAYAHDQYWNKTAAIPAGASALLLSGGIDIQTIPEYAVIENTTMVGDKKLLLQFPFGGHSIISTTPTDTNRSANTCGMDILNMYLQSGGNLKAIKTDCMENVQPLDFTLIHDEAKALELFGNTTDLFGDEERRVRAVVQSEIAKADAKHSTETIALTGGLVACVLAVMGMAVYVKKQQRALAKDNTAAVESEVKDAKEDNAKEESASDDATVAQV</sequence>
<feature type="region of interest" description="Disordered" evidence="1">
    <location>
        <begin position="627"/>
        <end position="657"/>
    </location>
</feature>
<dbReference type="OrthoDB" id="425534at2759"/>
<feature type="region of interest" description="Disordered" evidence="1">
    <location>
        <begin position="346"/>
        <end position="365"/>
    </location>
</feature>
<evidence type="ECO:0000313" key="5">
    <source>
        <dbReference type="EMBL" id="KDO22374.1"/>
    </source>
</evidence>
<accession>A0A067BV20</accession>
<evidence type="ECO:0000259" key="4">
    <source>
        <dbReference type="Pfam" id="PF00561"/>
    </source>
</evidence>
<protein>
    <recommendedName>
        <fullName evidence="4">AB hydrolase-1 domain-containing protein</fullName>
    </recommendedName>
</protein>
<feature type="signal peptide" evidence="3">
    <location>
        <begin position="1"/>
        <end position="19"/>
    </location>
</feature>
<feature type="compositionally biased region" description="Basic and acidic residues" evidence="1">
    <location>
        <begin position="633"/>
        <end position="647"/>
    </location>
</feature>
<dbReference type="GeneID" id="24133371"/>
<evidence type="ECO:0000256" key="3">
    <source>
        <dbReference type="SAM" id="SignalP"/>
    </source>
</evidence>
<evidence type="ECO:0000313" key="6">
    <source>
        <dbReference type="Proteomes" id="UP000030745"/>
    </source>
</evidence>
<gene>
    <name evidence="5" type="ORF">SPRG_11326</name>
</gene>
<feature type="chain" id="PRO_5001637934" description="AB hydrolase-1 domain-containing protein" evidence="3">
    <location>
        <begin position="20"/>
        <end position="657"/>
    </location>
</feature>
<dbReference type="STRING" id="695850.A0A067BV20"/>
<dbReference type="EMBL" id="KK583269">
    <property type="protein sequence ID" value="KDO22374.1"/>
    <property type="molecule type" value="Genomic_DNA"/>
</dbReference>
<name>A0A067BV20_SAPPC</name>
<keyword evidence="6" id="KW-1185">Reference proteome</keyword>
<dbReference type="KEGG" id="spar:SPRG_11326"/>
<dbReference type="VEuPathDB" id="FungiDB:SPRG_11326"/>
<keyword evidence="2" id="KW-1133">Transmembrane helix</keyword>
<dbReference type="SUPFAM" id="SSF53474">
    <property type="entry name" value="alpha/beta-Hydrolases"/>
    <property type="match status" value="1"/>
</dbReference>
<dbReference type="OMA" id="FSECAVY"/>
<keyword evidence="2" id="KW-0472">Membrane</keyword>
<organism evidence="5 6">
    <name type="scientific">Saprolegnia parasitica (strain CBS 223.65)</name>
    <dbReference type="NCBI Taxonomy" id="695850"/>
    <lineage>
        <taxon>Eukaryota</taxon>
        <taxon>Sar</taxon>
        <taxon>Stramenopiles</taxon>
        <taxon>Oomycota</taxon>
        <taxon>Saprolegniomycetes</taxon>
        <taxon>Saprolegniales</taxon>
        <taxon>Saprolegniaceae</taxon>
        <taxon>Saprolegnia</taxon>
    </lineage>
</organism>
<dbReference type="InterPro" id="IPR000073">
    <property type="entry name" value="AB_hydrolase_1"/>
</dbReference>
<evidence type="ECO:0000256" key="2">
    <source>
        <dbReference type="SAM" id="Phobius"/>
    </source>
</evidence>
<dbReference type="Proteomes" id="UP000030745">
    <property type="component" value="Unassembled WGS sequence"/>
</dbReference>
<dbReference type="Gene3D" id="3.40.50.1820">
    <property type="entry name" value="alpha/beta hydrolase"/>
    <property type="match status" value="1"/>
</dbReference>
<dbReference type="Pfam" id="PF00561">
    <property type="entry name" value="Abhydrolase_1"/>
    <property type="match status" value="1"/>
</dbReference>
<keyword evidence="3" id="KW-0732">Signal</keyword>
<dbReference type="RefSeq" id="XP_012206898.1">
    <property type="nucleotide sequence ID" value="XM_012351508.1"/>
</dbReference>
<feature type="domain" description="AB hydrolase-1" evidence="4">
    <location>
        <begin position="119"/>
        <end position="260"/>
    </location>
</feature>
<feature type="transmembrane region" description="Helical" evidence="2">
    <location>
        <begin position="596"/>
        <end position="616"/>
    </location>
</feature>